<accession>E2BU40</accession>
<reference evidence="2 3" key="1">
    <citation type="journal article" date="2010" name="Science">
        <title>Genomic comparison of the ants Camponotus floridanus and Harpegnathos saltator.</title>
        <authorList>
            <person name="Bonasio R."/>
            <person name="Zhang G."/>
            <person name="Ye C."/>
            <person name="Mutti N.S."/>
            <person name="Fang X."/>
            <person name="Qin N."/>
            <person name="Donahue G."/>
            <person name="Yang P."/>
            <person name="Li Q."/>
            <person name="Li C."/>
            <person name="Zhang P."/>
            <person name="Huang Z."/>
            <person name="Berger S.L."/>
            <person name="Reinberg D."/>
            <person name="Wang J."/>
            <person name="Liebig J."/>
        </authorList>
    </citation>
    <scope>NUCLEOTIDE SEQUENCE [LARGE SCALE GENOMIC DNA]</scope>
    <source>
        <strain evidence="2 3">R22 G/1</strain>
    </source>
</reference>
<feature type="non-terminal residue" evidence="2">
    <location>
        <position position="34"/>
    </location>
</feature>
<evidence type="ECO:0000313" key="3">
    <source>
        <dbReference type="Proteomes" id="UP000008237"/>
    </source>
</evidence>
<feature type="region of interest" description="Disordered" evidence="1">
    <location>
        <begin position="1"/>
        <end position="34"/>
    </location>
</feature>
<evidence type="ECO:0000256" key="1">
    <source>
        <dbReference type="SAM" id="MobiDB-lite"/>
    </source>
</evidence>
<evidence type="ECO:0000313" key="2">
    <source>
        <dbReference type="EMBL" id="EFN80790.1"/>
    </source>
</evidence>
<dbReference type="AlphaFoldDB" id="E2BU40"/>
<sequence>KEGRELVQDLPRSGQPPTSSTDQNIDKVKKLVME</sequence>
<gene>
    <name evidence="2" type="ORF">EAI_06985</name>
</gene>
<dbReference type="InParanoid" id="E2BU40"/>
<protein>
    <submittedName>
        <fullName evidence="2">Uncharacterized protein</fullName>
    </submittedName>
</protein>
<feature type="non-terminal residue" evidence="2">
    <location>
        <position position="1"/>
    </location>
</feature>
<organism evidence="3">
    <name type="scientific">Harpegnathos saltator</name>
    <name type="common">Jerdon's jumping ant</name>
    <dbReference type="NCBI Taxonomy" id="610380"/>
    <lineage>
        <taxon>Eukaryota</taxon>
        <taxon>Metazoa</taxon>
        <taxon>Ecdysozoa</taxon>
        <taxon>Arthropoda</taxon>
        <taxon>Hexapoda</taxon>
        <taxon>Insecta</taxon>
        <taxon>Pterygota</taxon>
        <taxon>Neoptera</taxon>
        <taxon>Endopterygota</taxon>
        <taxon>Hymenoptera</taxon>
        <taxon>Apocrita</taxon>
        <taxon>Aculeata</taxon>
        <taxon>Formicoidea</taxon>
        <taxon>Formicidae</taxon>
        <taxon>Ponerinae</taxon>
        <taxon>Ponerini</taxon>
        <taxon>Harpegnathos</taxon>
    </lineage>
</organism>
<proteinExistence type="predicted"/>
<dbReference type="EMBL" id="GL450576">
    <property type="protein sequence ID" value="EFN80790.1"/>
    <property type="molecule type" value="Genomic_DNA"/>
</dbReference>
<keyword evidence="3" id="KW-1185">Reference proteome</keyword>
<name>E2BU40_HARSA</name>
<dbReference type="Proteomes" id="UP000008237">
    <property type="component" value="Unassembled WGS sequence"/>
</dbReference>
<feature type="compositionally biased region" description="Basic and acidic residues" evidence="1">
    <location>
        <begin position="24"/>
        <end position="34"/>
    </location>
</feature>